<sequence>MILDLNTLLTLFLVYLRVFAFLIFVPVFGTGFLPNTVKAFLGSAIGLSLFFYQRVEPIKFDTTVEFFIYCFNEFLLGFVAGLLLRFVLDAVFMAGELMSVNMGLGLATLFLPQQPQTTILGLYFSLMATIIFINIGGLHIVYLALLKSLQSVPPGSFKLYSLDGHAILKLFYASFSLALKVAIPLVLSMLIFNITLAVINRLIPQMNVFIVGLPFQLFLGFLVLLIALPVIVMVITSHMKEYIINFTRFLGG</sequence>
<comment type="subcellular location">
    <subcellularLocation>
        <location evidence="10">Cell membrane</location>
        <topology evidence="10">Multi-pass membrane protein</topology>
    </subcellularLocation>
    <subcellularLocation>
        <location evidence="10">Bacterial flagellum basal body</location>
    </subcellularLocation>
</comment>
<evidence type="ECO:0000256" key="5">
    <source>
        <dbReference type="ARBA" id="ARBA00022692"/>
    </source>
</evidence>
<evidence type="ECO:0000256" key="7">
    <source>
        <dbReference type="ARBA" id="ARBA00023136"/>
    </source>
</evidence>
<dbReference type="Proteomes" id="UP000189810">
    <property type="component" value="Chromosome I"/>
</dbReference>
<protein>
    <recommendedName>
        <fullName evidence="3 9">Flagellar biosynthetic protein FliR</fullName>
    </recommendedName>
</protein>
<feature type="transmembrane region" description="Helical" evidence="10">
    <location>
        <begin position="90"/>
        <end position="111"/>
    </location>
</feature>
<feature type="transmembrane region" description="Helical" evidence="10">
    <location>
        <begin position="35"/>
        <end position="52"/>
    </location>
</feature>
<name>A0A1M6PZX8_9AQUI</name>
<accession>A0A1M6PZX8</accession>
<evidence type="ECO:0000256" key="8">
    <source>
        <dbReference type="ARBA" id="ARBA00023143"/>
    </source>
</evidence>
<dbReference type="STRING" id="381751.SAMN05444391_0021"/>
<dbReference type="NCBIfam" id="TIGR01400">
    <property type="entry name" value="fliR"/>
    <property type="match status" value="1"/>
</dbReference>
<dbReference type="AlphaFoldDB" id="A0A1M6PZX8"/>
<feature type="transmembrane region" description="Helical" evidence="10">
    <location>
        <begin position="64"/>
        <end position="84"/>
    </location>
</feature>
<dbReference type="GO" id="GO:0006605">
    <property type="term" value="P:protein targeting"/>
    <property type="evidence" value="ECO:0007669"/>
    <property type="project" value="UniProtKB-UniRule"/>
</dbReference>
<evidence type="ECO:0000256" key="3">
    <source>
        <dbReference type="ARBA" id="ARBA00021717"/>
    </source>
</evidence>
<comment type="function">
    <text evidence="1 10">Role in flagellar biosynthesis.</text>
</comment>
<keyword evidence="5 10" id="KW-0812">Transmembrane</keyword>
<dbReference type="InterPro" id="IPR002010">
    <property type="entry name" value="T3SS_IM_R"/>
</dbReference>
<keyword evidence="11" id="KW-0966">Cell projection</keyword>
<comment type="similarity">
    <text evidence="2 10">Belongs to the FliR/MopE/SpaR family.</text>
</comment>
<evidence type="ECO:0000256" key="1">
    <source>
        <dbReference type="ARBA" id="ARBA00002578"/>
    </source>
</evidence>
<keyword evidence="8 10" id="KW-0975">Bacterial flagellum</keyword>
<dbReference type="GO" id="GO:0005886">
    <property type="term" value="C:plasma membrane"/>
    <property type="evidence" value="ECO:0007669"/>
    <property type="project" value="UniProtKB-SubCell"/>
</dbReference>
<keyword evidence="6 10" id="KW-1133">Transmembrane helix</keyword>
<evidence type="ECO:0000256" key="9">
    <source>
        <dbReference type="NCBIfam" id="TIGR01400"/>
    </source>
</evidence>
<evidence type="ECO:0000313" key="12">
    <source>
        <dbReference type="Proteomes" id="UP000189810"/>
    </source>
</evidence>
<dbReference type="GO" id="GO:0044780">
    <property type="term" value="P:bacterial-type flagellum assembly"/>
    <property type="evidence" value="ECO:0007669"/>
    <property type="project" value="UniProtKB-UniRule"/>
</dbReference>
<feature type="transmembrane region" description="Helical" evidence="10">
    <location>
        <begin position="7"/>
        <end position="29"/>
    </location>
</feature>
<dbReference type="PRINTS" id="PR00953">
    <property type="entry name" value="TYPE3IMRPROT"/>
</dbReference>
<gene>
    <name evidence="11" type="ORF">SAMN05444391_0021</name>
</gene>
<evidence type="ECO:0000256" key="10">
    <source>
        <dbReference type="RuleBase" id="RU362071"/>
    </source>
</evidence>
<keyword evidence="12" id="KW-1185">Reference proteome</keyword>
<evidence type="ECO:0000313" key="11">
    <source>
        <dbReference type="EMBL" id="SHK13514.1"/>
    </source>
</evidence>
<feature type="transmembrane region" description="Helical" evidence="10">
    <location>
        <begin position="166"/>
        <end position="196"/>
    </location>
</feature>
<dbReference type="EMBL" id="LT670846">
    <property type="protein sequence ID" value="SHK13514.1"/>
    <property type="molecule type" value="Genomic_DNA"/>
</dbReference>
<proteinExistence type="inferred from homology"/>
<keyword evidence="11" id="KW-0282">Flagellum</keyword>
<evidence type="ECO:0000256" key="2">
    <source>
        <dbReference type="ARBA" id="ARBA00009772"/>
    </source>
</evidence>
<dbReference type="InterPro" id="IPR006303">
    <property type="entry name" value="FliR"/>
</dbReference>
<evidence type="ECO:0000256" key="4">
    <source>
        <dbReference type="ARBA" id="ARBA00022475"/>
    </source>
</evidence>
<dbReference type="RefSeq" id="WP_079653238.1">
    <property type="nucleotide sequence ID" value="NZ_LT670846.1"/>
</dbReference>
<feature type="transmembrane region" description="Helical" evidence="10">
    <location>
        <begin position="123"/>
        <end position="146"/>
    </location>
</feature>
<evidence type="ECO:0000256" key="6">
    <source>
        <dbReference type="ARBA" id="ARBA00022989"/>
    </source>
</evidence>
<keyword evidence="7 10" id="KW-0472">Membrane</keyword>
<dbReference type="GO" id="GO:0009425">
    <property type="term" value="C:bacterial-type flagellum basal body"/>
    <property type="evidence" value="ECO:0007669"/>
    <property type="project" value="UniProtKB-SubCell"/>
</dbReference>
<keyword evidence="4 10" id="KW-1003">Cell membrane</keyword>
<dbReference type="OrthoDB" id="9807748at2"/>
<feature type="transmembrane region" description="Helical" evidence="10">
    <location>
        <begin position="208"/>
        <end position="235"/>
    </location>
</feature>
<reference evidence="11 12" key="1">
    <citation type="submission" date="2016-11" db="EMBL/GenBank/DDBJ databases">
        <authorList>
            <person name="Jaros S."/>
            <person name="Januszkiewicz K."/>
            <person name="Wedrychowicz H."/>
        </authorList>
    </citation>
    <scope>NUCLEOTIDE SEQUENCE [LARGE SCALE GENOMIC DNA]</scope>
    <source>
        <strain evidence="11 12">DSM 19557</strain>
    </source>
</reference>
<keyword evidence="11" id="KW-0969">Cilium</keyword>
<dbReference type="PANTHER" id="PTHR30065">
    <property type="entry name" value="FLAGELLAR BIOSYNTHETIC PROTEIN FLIR"/>
    <property type="match status" value="1"/>
</dbReference>
<organism evidence="11 12">
    <name type="scientific">Thermocrinis minervae</name>
    <dbReference type="NCBI Taxonomy" id="381751"/>
    <lineage>
        <taxon>Bacteria</taxon>
        <taxon>Pseudomonadati</taxon>
        <taxon>Aquificota</taxon>
        <taxon>Aquificia</taxon>
        <taxon>Aquificales</taxon>
        <taxon>Aquificaceae</taxon>
        <taxon>Thermocrinis</taxon>
    </lineage>
</organism>
<dbReference type="Pfam" id="PF01311">
    <property type="entry name" value="Bac_export_1"/>
    <property type="match status" value="1"/>
</dbReference>
<dbReference type="PANTHER" id="PTHR30065:SF1">
    <property type="entry name" value="SURFACE PRESENTATION OF ANTIGENS PROTEIN SPAR"/>
    <property type="match status" value="1"/>
</dbReference>